<proteinExistence type="predicted"/>
<evidence type="ECO:0000313" key="2">
    <source>
        <dbReference type="EMBL" id="CAE7372078.1"/>
    </source>
</evidence>
<dbReference type="AlphaFoldDB" id="A0A812PR71"/>
<dbReference type="Proteomes" id="UP000604046">
    <property type="component" value="Unassembled WGS sequence"/>
</dbReference>
<evidence type="ECO:0000256" key="1">
    <source>
        <dbReference type="SAM" id="SignalP"/>
    </source>
</evidence>
<reference evidence="2" key="1">
    <citation type="submission" date="2021-02" db="EMBL/GenBank/DDBJ databases">
        <authorList>
            <person name="Dougan E. K."/>
            <person name="Rhodes N."/>
            <person name="Thang M."/>
            <person name="Chan C."/>
        </authorList>
    </citation>
    <scope>NUCLEOTIDE SEQUENCE</scope>
</reference>
<dbReference type="EMBL" id="CAJNDS010002206">
    <property type="protein sequence ID" value="CAE7372078.1"/>
    <property type="molecule type" value="Genomic_DNA"/>
</dbReference>
<sequence length="207" mass="21796">MARFWFSCAFAAMFGVLPAAAATLALLVATNVAQNGNSSRAPPAVRTLDDVFQLGRKADFVAAWRAGSVPANYQGKDFDGYLLSLGILAPMTAFITNNLFGPFAIWRGKSFAKSGAAGRNRFGGGSKKRGFAARVAASQLDHQPALVLDYSDPEHGDVLWGQILFMRDELREVAPGVLLGLGSMGATGGMPNCAPFVLVPSAEASEP</sequence>
<protein>
    <submittedName>
        <fullName evidence="2">Ark1 protein</fullName>
    </submittedName>
</protein>
<keyword evidence="1" id="KW-0732">Signal</keyword>
<feature type="chain" id="PRO_5032384330" evidence="1">
    <location>
        <begin position="22"/>
        <end position="207"/>
    </location>
</feature>
<comment type="caution">
    <text evidence="2">The sequence shown here is derived from an EMBL/GenBank/DDBJ whole genome shotgun (WGS) entry which is preliminary data.</text>
</comment>
<keyword evidence="3" id="KW-1185">Reference proteome</keyword>
<organism evidence="2 3">
    <name type="scientific">Symbiodinium natans</name>
    <dbReference type="NCBI Taxonomy" id="878477"/>
    <lineage>
        <taxon>Eukaryota</taxon>
        <taxon>Sar</taxon>
        <taxon>Alveolata</taxon>
        <taxon>Dinophyceae</taxon>
        <taxon>Suessiales</taxon>
        <taxon>Symbiodiniaceae</taxon>
        <taxon>Symbiodinium</taxon>
    </lineage>
</organism>
<evidence type="ECO:0000313" key="3">
    <source>
        <dbReference type="Proteomes" id="UP000604046"/>
    </source>
</evidence>
<name>A0A812PR71_9DINO</name>
<accession>A0A812PR71</accession>
<dbReference type="OrthoDB" id="186473at2759"/>
<gene>
    <name evidence="2" type="primary">ark1</name>
    <name evidence="2" type="ORF">SNAT2548_LOCUS20318</name>
</gene>
<feature type="signal peptide" evidence="1">
    <location>
        <begin position="1"/>
        <end position="21"/>
    </location>
</feature>